<dbReference type="RefSeq" id="WP_210034137.1">
    <property type="nucleotide sequence ID" value="NZ_JAGINU010000001.1"/>
</dbReference>
<proteinExistence type="predicted"/>
<evidence type="ECO:0000313" key="1">
    <source>
        <dbReference type="EMBL" id="MBP2370668.1"/>
    </source>
</evidence>
<accession>A0ABS4W3G6</accession>
<sequence>MAPRFPESTKTSVRQRLRARTRERWPQITELHMRHHGVFTYIGASTETEILPLRRLRYVGSAHDWQVAIYRASHDDYAESIFPHGLPFGTCQDALDLACGLYLNDPTAWHDLRPPTN</sequence>
<name>A0ABS4W3G6_9PSEU</name>
<gene>
    <name evidence="1" type="ORF">JOF36_006364</name>
</gene>
<comment type="caution">
    <text evidence="1">The sequence shown here is derived from an EMBL/GenBank/DDBJ whole genome shotgun (WGS) entry which is preliminary data.</text>
</comment>
<evidence type="ECO:0000313" key="2">
    <source>
        <dbReference type="Proteomes" id="UP001519295"/>
    </source>
</evidence>
<dbReference type="Proteomes" id="UP001519295">
    <property type="component" value="Unassembled WGS sequence"/>
</dbReference>
<protein>
    <submittedName>
        <fullName evidence="1">Uncharacterized protein</fullName>
    </submittedName>
</protein>
<organism evidence="1 2">
    <name type="scientific">Pseudonocardia parietis</name>
    <dbReference type="NCBI Taxonomy" id="570936"/>
    <lineage>
        <taxon>Bacteria</taxon>
        <taxon>Bacillati</taxon>
        <taxon>Actinomycetota</taxon>
        <taxon>Actinomycetes</taxon>
        <taxon>Pseudonocardiales</taxon>
        <taxon>Pseudonocardiaceae</taxon>
        <taxon>Pseudonocardia</taxon>
    </lineage>
</organism>
<keyword evidence="2" id="KW-1185">Reference proteome</keyword>
<reference evidence="1 2" key="1">
    <citation type="submission" date="2021-03" db="EMBL/GenBank/DDBJ databases">
        <title>Sequencing the genomes of 1000 actinobacteria strains.</title>
        <authorList>
            <person name="Klenk H.-P."/>
        </authorList>
    </citation>
    <scope>NUCLEOTIDE SEQUENCE [LARGE SCALE GENOMIC DNA]</scope>
    <source>
        <strain evidence="1 2">DSM 45256</strain>
    </source>
</reference>
<dbReference type="EMBL" id="JAGINU010000001">
    <property type="protein sequence ID" value="MBP2370668.1"/>
    <property type="molecule type" value="Genomic_DNA"/>
</dbReference>